<reference evidence="2 3" key="1">
    <citation type="submission" date="2024-10" db="EMBL/GenBank/DDBJ databases">
        <title>Updated reference genomes for cyclostephanoid diatoms.</title>
        <authorList>
            <person name="Roberts W.R."/>
            <person name="Alverson A.J."/>
        </authorList>
    </citation>
    <scope>NUCLEOTIDE SEQUENCE [LARGE SCALE GENOMIC DNA]</scope>
    <source>
        <strain evidence="2 3">AJA010-31</strain>
    </source>
</reference>
<proteinExistence type="predicted"/>
<keyword evidence="3" id="KW-1185">Reference proteome</keyword>
<comment type="caution">
    <text evidence="2">The sequence shown here is derived from an EMBL/GenBank/DDBJ whole genome shotgun (WGS) entry which is preliminary data.</text>
</comment>
<gene>
    <name evidence="2" type="ORF">ACHAWO_008362</name>
</gene>
<evidence type="ECO:0000256" key="1">
    <source>
        <dbReference type="SAM" id="MobiDB-lite"/>
    </source>
</evidence>
<feature type="region of interest" description="Disordered" evidence="1">
    <location>
        <begin position="271"/>
        <end position="332"/>
    </location>
</feature>
<dbReference type="AlphaFoldDB" id="A0ABD3N3T2"/>
<evidence type="ECO:0000313" key="2">
    <source>
        <dbReference type="EMBL" id="KAL3769988.1"/>
    </source>
</evidence>
<feature type="compositionally biased region" description="Low complexity" evidence="1">
    <location>
        <begin position="507"/>
        <end position="555"/>
    </location>
</feature>
<feature type="region of interest" description="Disordered" evidence="1">
    <location>
        <begin position="353"/>
        <end position="390"/>
    </location>
</feature>
<feature type="region of interest" description="Disordered" evidence="1">
    <location>
        <begin position="24"/>
        <end position="47"/>
    </location>
</feature>
<feature type="compositionally biased region" description="Polar residues" evidence="1">
    <location>
        <begin position="495"/>
        <end position="506"/>
    </location>
</feature>
<feature type="compositionally biased region" description="Polar residues" evidence="1">
    <location>
        <begin position="322"/>
        <end position="332"/>
    </location>
</feature>
<name>A0ABD3N3T2_9STRA</name>
<evidence type="ECO:0000313" key="3">
    <source>
        <dbReference type="Proteomes" id="UP001530400"/>
    </source>
</evidence>
<accession>A0ABD3N3T2</accession>
<dbReference type="EMBL" id="JALLPJ020001320">
    <property type="protein sequence ID" value="KAL3769988.1"/>
    <property type="molecule type" value="Genomic_DNA"/>
</dbReference>
<feature type="region of interest" description="Disordered" evidence="1">
    <location>
        <begin position="479"/>
        <end position="567"/>
    </location>
</feature>
<protein>
    <submittedName>
        <fullName evidence="2">Uncharacterized protein</fullName>
    </submittedName>
</protein>
<sequence length="588" mass="60280">MKVKSSQLVAAAAVLSMADALKSSVRGGANSDTVDKFATGSSLPKRRFLHHDNGQQAQQHERRAQGQSSYWWLSKTSSEKNVVYKPAEEAGEGDSASNGKDSFAVFTIDIDNNPDTSDLPYRAPSREPTPHPTPVPTETITIVSTTESTVQLAPPVDAVEVQLAPPQISDGSIAPQDIVNYNPPQDIIDIVGYAEKLDGTAYHFPIWSDTFKGCTSSATVPGAYISFADEYIFSSNDACCKEWFDSEDCSGDGMIIMSSSEENLDQYMFRMNGPEAYSGGGDSSEDYSSNDNRPAPTPSDTEEFVTGPPISTTVTLPPIGSGTPTYHPTSGTSFPDITVTGNETEVLPITYPPISSGSTDPPVGGSTDPPVGGSTAPPVGGSTAPPVGVSSPAPTPGAVVNYTPYPTFSALVDQPTPPPVFEVSVSTPAPSAAGSGGGGGSILPTLAVSIVSGTAPPVAQGTNPPVSMASSFPTAVGSGNGVVEGASPAPAGGTQWPNFSDGTSQPSSGGTEAGSSSSTITPTLAATSNSTAAGSGNSTTTSTLEGTSTTTLEGTDGQNATLRTAEIEDVVSKGTRLFMSHSKRHSDD</sequence>
<dbReference type="Proteomes" id="UP001530400">
    <property type="component" value="Unassembled WGS sequence"/>
</dbReference>
<organism evidence="2 3">
    <name type="scientific">Cyclotella atomus</name>
    <dbReference type="NCBI Taxonomy" id="382360"/>
    <lineage>
        <taxon>Eukaryota</taxon>
        <taxon>Sar</taxon>
        <taxon>Stramenopiles</taxon>
        <taxon>Ochrophyta</taxon>
        <taxon>Bacillariophyta</taxon>
        <taxon>Coscinodiscophyceae</taxon>
        <taxon>Thalassiosirophycidae</taxon>
        <taxon>Stephanodiscales</taxon>
        <taxon>Stephanodiscaceae</taxon>
        <taxon>Cyclotella</taxon>
    </lineage>
</organism>